<dbReference type="AlphaFoldDB" id="A0AAN6N2L0"/>
<proteinExistence type="predicted"/>
<evidence type="ECO:0008006" key="4">
    <source>
        <dbReference type="Google" id="ProtNLM"/>
    </source>
</evidence>
<evidence type="ECO:0000313" key="2">
    <source>
        <dbReference type="EMBL" id="KAK3936267.1"/>
    </source>
</evidence>
<accession>A0AAN6N2L0</accession>
<reference evidence="3" key="1">
    <citation type="journal article" date="2023" name="Mol. Phylogenet. Evol.">
        <title>Genome-scale phylogeny and comparative genomics of the fungal order Sordariales.</title>
        <authorList>
            <person name="Hensen N."/>
            <person name="Bonometti L."/>
            <person name="Westerberg I."/>
            <person name="Brannstrom I.O."/>
            <person name="Guillou S."/>
            <person name="Cros-Aarteil S."/>
            <person name="Calhoun S."/>
            <person name="Haridas S."/>
            <person name="Kuo A."/>
            <person name="Mondo S."/>
            <person name="Pangilinan J."/>
            <person name="Riley R."/>
            <person name="LaButti K."/>
            <person name="Andreopoulos B."/>
            <person name="Lipzen A."/>
            <person name="Chen C."/>
            <person name="Yan M."/>
            <person name="Daum C."/>
            <person name="Ng V."/>
            <person name="Clum A."/>
            <person name="Steindorff A."/>
            <person name="Ohm R.A."/>
            <person name="Martin F."/>
            <person name="Silar P."/>
            <person name="Natvig D.O."/>
            <person name="Lalanne C."/>
            <person name="Gautier V."/>
            <person name="Ament-Velasquez S.L."/>
            <person name="Kruys A."/>
            <person name="Hutchinson M.I."/>
            <person name="Powell A.J."/>
            <person name="Barry K."/>
            <person name="Miller A.N."/>
            <person name="Grigoriev I.V."/>
            <person name="Debuchy R."/>
            <person name="Gladieux P."/>
            <person name="Hiltunen Thoren M."/>
            <person name="Johannesson H."/>
        </authorList>
    </citation>
    <scope>NUCLEOTIDE SEQUENCE [LARGE SCALE GENOMIC DNA]</scope>
    <source>
        <strain evidence="3">CBS 340.73</strain>
    </source>
</reference>
<comment type="caution">
    <text evidence="2">The sequence shown here is derived from an EMBL/GenBank/DDBJ whole genome shotgun (WGS) entry which is preliminary data.</text>
</comment>
<evidence type="ECO:0000256" key="1">
    <source>
        <dbReference type="SAM" id="MobiDB-lite"/>
    </source>
</evidence>
<gene>
    <name evidence="2" type="ORF">QBC46DRAFT_452855</name>
</gene>
<protein>
    <recommendedName>
        <fullName evidence="4">F-box domain-containing protein</fullName>
    </recommendedName>
</protein>
<sequence>MQSLYGVPEVIVVVFQDCQDFRQVLALASTCKHLYSVWQAHSRSIIWGIALRKIPDFDHTLMTASLITAREPWRMLTPKLAESHEIVLRCSAGHEITSAPASVRDTERRRPQTGPRGAEARAGPAPSVHCKTTNKKDDDFADRYHSSCLADRYHSSCLADRYHSSCLADRYHSSCHGTGVGHPTARCVFYCRDPPFHVQPTSRTTPRQVGAPYGKSFPLTTQYCSTNRVGNNLEPCLFEYRLLSARPELTNGRSSA</sequence>
<dbReference type="EMBL" id="MU853889">
    <property type="protein sequence ID" value="KAK3936267.1"/>
    <property type="molecule type" value="Genomic_DNA"/>
</dbReference>
<dbReference type="Proteomes" id="UP001303473">
    <property type="component" value="Unassembled WGS sequence"/>
</dbReference>
<feature type="region of interest" description="Disordered" evidence="1">
    <location>
        <begin position="99"/>
        <end position="132"/>
    </location>
</feature>
<keyword evidence="3" id="KW-1185">Reference proteome</keyword>
<feature type="non-terminal residue" evidence="2">
    <location>
        <position position="256"/>
    </location>
</feature>
<organism evidence="2 3">
    <name type="scientific">Diplogelasinospora grovesii</name>
    <dbReference type="NCBI Taxonomy" id="303347"/>
    <lineage>
        <taxon>Eukaryota</taxon>
        <taxon>Fungi</taxon>
        <taxon>Dikarya</taxon>
        <taxon>Ascomycota</taxon>
        <taxon>Pezizomycotina</taxon>
        <taxon>Sordariomycetes</taxon>
        <taxon>Sordariomycetidae</taxon>
        <taxon>Sordariales</taxon>
        <taxon>Diplogelasinosporaceae</taxon>
        <taxon>Diplogelasinospora</taxon>
    </lineage>
</organism>
<evidence type="ECO:0000313" key="3">
    <source>
        <dbReference type="Proteomes" id="UP001303473"/>
    </source>
</evidence>
<feature type="compositionally biased region" description="Low complexity" evidence="1">
    <location>
        <begin position="114"/>
        <end position="126"/>
    </location>
</feature>
<name>A0AAN6N2L0_9PEZI</name>